<accession>L8WW63</accession>
<feature type="compositionally biased region" description="Low complexity" evidence="1">
    <location>
        <begin position="564"/>
        <end position="580"/>
    </location>
</feature>
<name>L8WW63_THACA</name>
<dbReference type="Proteomes" id="UP000011668">
    <property type="component" value="Unassembled WGS sequence"/>
</dbReference>
<organism evidence="2 3">
    <name type="scientific">Thanatephorus cucumeris (strain AG1-IA)</name>
    <name type="common">Rice sheath blight fungus</name>
    <name type="synonym">Rhizoctonia solani</name>
    <dbReference type="NCBI Taxonomy" id="983506"/>
    <lineage>
        <taxon>Eukaryota</taxon>
        <taxon>Fungi</taxon>
        <taxon>Dikarya</taxon>
        <taxon>Basidiomycota</taxon>
        <taxon>Agaricomycotina</taxon>
        <taxon>Agaricomycetes</taxon>
        <taxon>Cantharellales</taxon>
        <taxon>Ceratobasidiaceae</taxon>
        <taxon>Rhizoctonia</taxon>
        <taxon>Rhizoctonia solani AG-1</taxon>
    </lineage>
</organism>
<evidence type="ECO:0000256" key="1">
    <source>
        <dbReference type="SAM" id="MobiDB-lite"/>
    </source>
</evidence>
<feature type="compositionally biased region" description="Low complexity" evidence="1">
    <location>
        <begin position="520"/>
        <end position="532"/>
    </location>
</feature>
<dbReference type="InterPro" id="IPR011042">
    <property type="entry name" value="6-blade_b-propeller_TolB-like"/>
</dbReference>
<protein>
    <submittedName>
        <fullName evidence="2">Arylesterase domain-containing protein</fullName>
    </submittedName>
</protein>
<dbReference type="PANTHER" id="PTHR11799:SF30">
    <property type="entry name" value="SERUM PARAOXONASE_ARYLESTERASE 2"/>
    <property type="match status" value="1"/>
</dbReference>
<reference evidence="2 3" key="1">
    <citation type="journal article" date="2013" name="Nat. Commun.">
        <title>The evolution and pathogenic mechanisms of the rice sheath blight pathogen.</title>
        <authorList>
            <person name="Zheng A."/>
            <person name="Lin R."/>
            <person name="Xu L."/>
            <person name="Qin P."/>
            <person name="Tang C."/>
            <person name="Ai P."/>
            <person name="Zhang D."/>
            <person name="Liu Y."/>
            <person name="Sun Z."/>
            <person name="Feng H."/>
            <person name="Wang Y."/>
            <person name="Chen Y."/>
            <person name="Liang X."/>
            <person name="Fu R."/>
            <person name="Li Q."/>
            <person name="Zhang J."/>
            <person name="Yu X."/>
            <person name="Xie Z."/>
            <person name="Ding L."/>
            <person name="Guan P."/>
            <person name="Tang J."/>
            <person name="Liang Y."/>
            <person name="Wang S."/>
            <person name="Deng Q."/>
            <person name="Li S."/>
            <person name="Zhu J."/>
            <person name="Wang L."/>
            <person name="Liu H."/>
            <person name="Li P."/>
        </authorList>
    </citation>
    <scope>NUCLEOTIDE SEQUENCE [LARGE SCALE GENOMIC DNA]</scope>
    <source>
        <strain evidence="3">AG-1 IA</strain>
    </source>
</reference>
<keyword evidence="3" id="KW-1185">Reference proteome</keyword>
<dbReference type="InterPro" id="IPR051288">
    <property type="entry name" value="Serum_paraoxonase/arylesterase"/>
</dbReference>
<evidence type="ECO:0000313" key="2">
    <source>
        <dbReference type="EMBL" id="ELU41028.1"/>
    </source>
</evidence>
<dbReference type="OrthoDB" id="5307922at2759"/>
<dbReference type="SUPFAM" id="SSF63829">
    <property type="entry name" value="Calcium-dependent phosphotriesterase"/>
    <property type="match status" value="1"/>
</dbReference>
<dbReference type="HOGENOM" id="CLU_447022_0_0_1"/>
<dbReference type="Gene3D" id="2.120.10.30">
    <property type="entry name" value="TolB, C-terminal domain"/>
    <property type="match status" value="1"/>
</dbReference>
<feature type="region of interest" description="Disordered" evidence="1">
    <location>
        <begin position="520"/>
        <end position="583"/>
    </location>
</feature>
<gene>
    <name evidence="2" type="ORF">AG1IA_04940</name>
</gene>
<proteinExistence type="predicted"/>
<dbReference type="PANTHER" id="PTHR11799">
    <property type="entry name" value="PARAOXONASE"/>
    <property type="match status" value="1"/>
</dbReference>
<comment type="caution">
    <text evidence="2">The sequence shown here is derived from an EMBL/GenBank/DDBJ whole genome shotgun (WGS) entry which is preliminary data.</text>
</comment>
<dbReference type="EMBL" id="AFRT01001220">
    <property type="protein sequence ID" value="ELU41028.1"/>
    <property type="molecule type" value="Genomic_DNA"/>
</dbReference>
<feature type="compositionally biased region" description="Polar residues" evidence="1">
    <location>
        <begin position="536"/>
        <end position="551"/>
    </location>
</feature>
<dbReference type="AlphaFoldDB" id="L8WW63"/>
<evidence type="ECO:0000313" key="3">
    <source>
        <dbReference type="Proteomes" id="UP000011668"/>
    </source>
</evidence>
<sequence>MLVYGSSIIAVVLAYSLWNLKHTIQAQFVPKNLPPFFNAGGSCELIREKEVDNRFKFCEDGVILAPGIAIFSCDLGRYEWNTGPMNETSRGGGLWALHYTSATTEKPYPLELTSFPGDADMGFHPLGIDIALSDSSGTPSRLLVINHGRHKPTVEVFHVKLECGLVALTYETTLTHPSFVAPNAIAAVSFDSFFLSHDHYFTNRMRWPLNTILPWLETFLLLPLGKVDLISFEALPGAGVRKVQTVARNIVCANGVAVSADGSTLAVASTARAEVLIYSKDTTTVKFITSIRVPFGVDNLAFAGDQLLAAGHPYAPELMALMKNKSSRAPSYVSAISPQSANQTQSWLTRILVGANLTTVFMSDGSFLSASSGASVDLEMRIMFVVALYGSGVRGYALKFVPEKHVSLSRARQPEAASHIVSQPRLLSQPFALIFAASTALSVYGLNVGTPAELTQVTGINTTSYKWTVNVPSSTGAIAFAITDNKGNEAYTDEVNIKNSDNAACLSATSTGVVSITGASSATNPATTNTSPFPDTHSTTPTTLPADSTSVPPAPINPGASLNTGASTGSEGSSASSESTQPNGATISTVPAFAGVIGFASALLVFQAALP</sequence>